<reference evidence="2 3" key="1">
    <citation type="journal article" date="2019" name="Sci. Rep.">
        <title>A multi-omics analysis of the grapevine pathogen Lasiodiplodia theobromae reveals that temperature affects the expression of virulence- and pathogenicity-related genes.</title>
        <authorList>
            <person name="Felix C."/>
            <person name="Meneses R."/>
            <person name="Goncalves M.F.M."/>
            <person name="Tilleman L."/>
            <person name="Duarte A.S."/>
            <person name="Jorrin-Novo J.V."/>
            <person name="Van de Peer Y."/>
            <person name="Deforce D."/>
            <person name="Van Nieuwerburgh F."/>
            <person name="Esteves A.C."/>
            <person name="Alves A."/>
        </authorList>
    </citation>
    <scope>NUCLEOTIDE SEQUENCE [LARGE SCALE GENOMIC DNA]</scope>
    <source>
        <strain evidence="2 3">LA-SOL3</strain>
    </source>
</reference>
<dbReference type="OrthoDB" id="3431997at2759"/>
<name>A0A5N5D8F9_9PEZI</name>
<evidence type="ECO:0000313" key="2">
    <source>
        <dbReference type="EMBL" id="KAB2573650.1"/>
    </source>
</evidence>
<sequence length="349" mass="36574">MSYEKAPYQDSEKSFQQSEKSFIPPPPPYTTAAYPQPAGPVVPPQHAAPNQAYYYPGAPFAPSTGYAAPPPQAQNQQAYYYPGAPYAPSTSPYPAGGAPPVAAPAPPPHPPQASYPSSSSSSLHAFPPTINGYYSWKSMTTIYLGPSKSEKTHALKIHDKLFSSKQTLALHAGPTPDHPVLVSAFSRGYKDQEFTVTVPGRGPGGADVVVPTSSIKTGKMSRAARFEVEVGGPGSGRRETFEWRSSHGEEISAVATGYSFGWKLVRLSGGGGANGGPVGSGRGFSSDGNEVVAVIAHNASCSMSKGMRFSFLGSGLAGAFGEVWEIVAVGSALKLWYRDVEHMASAASG</sequence>
<evidence type="ECO:0000256" key="1">
    <source>
        <dbReference type="SAM" id="MobiDB-lite"/>
    </source>
</evidence>
<dbReference type="EMBL" id="VCHE01000055">
    <property type="protein sequence ID" value="KAB2573650.1"/>
    <property type="molecule type" value="Genomic_DNA"/>
</dbReference>
<organism evidence="2 3">
    <name type="scientific">Lasiodiplodia theobromae</name>
    <dbReference type="NCBI Taxonomy" id="45133"/>
    <lineage>
        <taxon>Eukaryota</taxon>
        <taxon>Fungi</taxon>
        <taxon>Dikarya</taxon>
        <taxon>Ascomycota</taxon>
        <taxon>Pezizomycotina</taxon>
        <taxon>Dothideomycetes</taxon>
        <taxon>Dothideomycetes incertae sedis</taxon>
        <taxon>Botryosphaeriales</taxon>
        <taxon>Botryosphaeriaceae</taxon>
        <taxon>Lasiodiplodia</taxon>
    </lineage>
</organism>
<feature type="compositionally biased region" description="Low complexity" evidence="1">
    <location>
        <begin position="91"/>
        <end position="100"/>
    </location>
</feature>
<comment type="caution">
    <text evidence="2">The sequence shown here is derived from an EMBL/GenBank/DDBJ whole genome shotgun (WGS) entry which is preliminary data.</text>
</comment>
<evidence type="ECO:0000313" key="3">
    <source>
        <dbReference type="Proteomes" id="UP000325902"/>
    </source>
</evidence>
<gene>
    <name evidence="2" type="ORF">DBV05_g7729</name>
</gene>
<dbReference type="Proteomes" id="UP000325902">
    <property type="component" value="Unassembled WGS sequence"/>
</dbReference>
<proteinExistence type="predicted"/>
<accession>A0A5N5D8F9</accession>
<keyword evidence="3" id="KW-1185">Reference proteome</keyword>
<protein>
    <submittedName>
        <fullName evidence="2">Uncharacterized protein</fullName>
    </submittedName>
</protein>
<feature type="region of interest" description="Disordered" evidence="1">
    <location>
        <begin position="1"/>
        <end position="48"/>
    </location>
</feature>
<feature type="region of interest" description="Disordered" evidence="1">
    <location>
        <begin position="91"/>
        <end position="121"/>
    </location>
</feature>
<feature type="compositionally biased region" description="Pro residues" evidence="1">
    <location>
        <begin position="101"/>
        <end position="113"/>
    </location>
</feature>
<dbReference type="AlphaFoldDB" id="A0A5N5D8F9"/>